<accession>A0A4Q7L1N5</accession>
<dbReference type="RefSeq" id="WP_130342993.1">
    <property type="nucleotide sequence ID" value="NZ_SGWQ01000002.1"/>
</dbReference>
<organism evidence="2 3">
    <name type="scientific">Herbihabitans rhizosphaerae</name>
    <dbReference type="NCBI Taxonomy" id="1872711"/>
    <lineage>
        <taxon>Bacteria</taxon>
        <taxon>Bacillati</taxon>
        <taxon>Actinomycetota</taxon>
        <taxon>Actinomycetes</taxon>
        <taxon>Pseudonocardiales</taxon>
        <taxon>Pseudonocardiaceae</taxon>
        <taxon>Herbihabitans</taxon>
    </lineage>
</organism>
<dbReference type="EMBL" id="SGWQ01000002">
    <property type="protein sequence ID" value="RZS43097.1"/>
    <property type="molecule type" value="Genomic_DNA"/>
</dbReference>
<protein>
    <recommendedName>
        <fullName evidence="4">Prenyltransferase/squalene oxidase-like repeat protein</fullName>
    </recommendedName>
</protein>
<dbReference type="AlphaFoldDB" id="A0A4Q7L1N5"/>
<feature type="signal peptide" evidence="1">
    <location>
        <begin position="1"/>
        <end position="26"/>
    </location>
</feature>
<feature type="chain" id="PRO_5020597462" description="Prenyltransferase/squalene oxidase-like repeat protein" evidence="1">
    <location>
        <begin position="27"/>
        <end position="330"/>
    </location>
</feature>
<dbReference type="OrthoDB" id="3674377at2"/>
<name>A0A4Q7L1N5_9PSEU</name>
<evidence type="ECO:0000256" key="1">
    <source>
        <dbReference type="SAM" id="SignalP"/>
    </source>
</evidence>
<evidence type="ECO:0000313" key="3">
    <source>
        <dbReference type="Proteomes" id="UP000294257"/>
    </source>
</evidence>
<sequence>MRRWRRVLVAATVAVGVVAAVGAASAAPGEQNRWVELADWTQGEAVGYANQLDGSGQNVPTMYYAALAYHDALRHGWQDKRTQEWLGKVYGDRLASGGYGLDERMDAYGDGRWNTPDTTYAITTAWHVGRVLLAGYDAGAVPREEITRIADTLIDFPVLRGGECIAYSSSGYDQGKPCVWNVVAAAAWFLWQTDVRGLAPQGERDKLLAKTRTWRDNVRSQFRTGLGGWPYQDDTSGPQGAWHNAATVYTMAQADPSIATAALDGQFRAFPANGSNTDLIGAFTNYCGHADVTYRAAYDSAHANPPTIREKLGVRASYVFSTLLAGSSCG</sequence>
<evidence type="ECO:0000313" key="2">
    <source>
        <dbReference type="EMBL" id="RZS43097.1"/>
    </source>
</evidence>
<keyword evidence="1" id="KW-0732">Signal</keyword>
<evidence type="ECO:0008006" key="4">
    <source>
        <dbReference type="Google" id="ProtNLM"/>
    </source>
</evidence>
<gene>
    <name evidence="2" type="ORF">EV193_10273</name>
</gene>
<comment type="caution">
    <text evidence="2">The sequence shown here is derived from an EMBL/GenBank/DDBJ whole genome shotgun (WGS) entry which is preliminary data.</text>
</comment>
<reference evidence="2 3" key="1">
    <citation type="submission" date="2019-02" db="EMBL/GenBank/DDBJ databases">
        <title>Genomic Encyclopedia of Type Strains, Phase IV (KMG-IV): sequencing the most valuable type-strain genomes for metagenomic binning, comparative biology and taxonomic classification.</title>
        <authorList>
            <person name="Goeker M."/>
        </authorList>
    </citation>
    <scope>NUCLEOTIDE SEQUENCE [LARGE SCALE GENOMIC DNA]</scope>
    <source>
        <strain evidence="2 3">DSM 101727</strain>
    </source>
</reference>
<dbReference type="Proteomes" id="UP000294257">
    <property type="component" value="Unassembled WGS sequence"/>
</dbReference>
<proteinExistence type="predicted"/>
<keyword evidence="3" id="KW-1185">Reference proteome</keyword>